<evidence type="ECO:0000313" key="4">
    <source>
        <dbReference type="EMBL" id="SCZ76846.1"/>
    </source>
</evidence>
<evidence type="ECO:0000256" key="1">
    <source>
        <dbReference type="ARBA" id="ARBA00022517"/>
    </source>
</evidence>
<dbReference type="EMBL" id="FMWL01000002">
    <property type="protein sequence ID" value="SCZ76846.1"/>
    <property type="molecule type" value="Genomic_DNA"/>
</dbReference>
<dbReference type="GO" id="GO:0005829">
    <property type="term" value="C:cytosol"/>
    <property type="evidence" value="ECO:0007669"/>
    <property type="project" value="TreeGrafter"/>
</dbReference>
<evidence type="ECO:0000313" key="5">
    <source>
        <dbReference type="Proteomes" id="UP000199208"/>
    </source>
</evidence>
<comment type="subunit">
    <text evidence="2">Monomer. Binds 30S ribosomal subunits, but not 50S ribosomal subunits or 70S ribosomes.</text>
</comment>
<dbReference type="InterPro" id="IPR015946">
    <property type="entry name" value="KH_dom-like_a/b"/>
</dbReference>
<dbReference type="PANTHER" id="PTHR33515:SF1">
    <property type="entry name" value="RIBOSOME-BINDING FACTOR A, CHLOROPLASTIC-RELATED"/>
    <property type="match status" value="1"/>
</dbReference>
<accession>A0A1G5RS81</accession>
<dbReference type="InterPro" id="IPR023799">
    <property type="entry name" value="RbfA_dom_sf"/>
</dbReference>
<gene>
    <name evidence="2" type="primary">rbfA</name>
    <name evidence="4" type="ORF">SAMN03080599_00436</name>
</gene>
<keyword evidence="2" id="KW-0963">Cytoplasm</keyword>
<dbReference type="AlphaFoldDB" id="A0A1G5RS81"/>
<organism evidence="4 5">
    <name type="scientific">Acidaminobacter hydrogenoformans DSM 2784</name>
    <dbReference type="NCBI Taxonomy" id="1120920"/>
    <lineage>
        <taxon>Bacteria</taxon>
        <taxon>Bacillati</taxon>
        <taxon>Bacillota</taxon>
        <taxon>Clostridia</taxon>
        <taxon>Peptostreptococcales</taxon>
        <taxon>Acidaminobacteraceae</taxon>
        <taxon>Acidaminobacter</taxon>
    </lineage>
</organism>
<evidence type="ECO:0000256" key="2">
    <source>
        <dbReference type="HAMAP-Rule" id="MF_00003"/>
    </source>
</evidence>
<dbReference type="HAMAP" id="MF_00003">
    <property type="entry name" value="RbfA"/>
    <property type="match status" value="1"/>
</dbReference>
<dbReference type="NCBIfam" id="TIGR00082">
    <property type="entry name" value="rbfA"/>
    <property type="match status" value="1"/>
</dbReference>
<dbReference type="Gene3D" id="3.30.300.20">
    <property type="match status" value="1"/>
</dbReference>
<comment type="subcellular location">
    <subcellularLocation>
        <location evidence="2">Cytoplasm</location>
    </subcellularLocation>
</comment>
<dbReference type="Pfam" id="PF02033">
    <property type="entry name" value="RBFA"/>
    <property type="match status" value="1"/>
</dbReference>
<reference evidence="4 5" key="1">
    <citation type="submission" date="2016-10" db="EMBL/GenBank/DDBJ databases">
        <authorList>
            <person name="de Groot N.N."/>
        </authorList>
    </citation>
    <scope>NUCLEOTIDE SEQUENCE [LARGE SCALE GENOMIC DNA]</scope>
    <source>
        <strain evidence="4 5">DSM 2784</strain>
    </source>
</reference>
<feature type="region of interest" description="Disordered" evidence="3">
    <location>
        <begin position="116"/>
        <end position="146"/>
    </location>
</feature>
<keyword evidence="1 2" id="KW-0690">Ribosome biogenesis</keyword>
<dbReference type="Proteomes" id="UP000199208">
    <property type="component" value="Unassembled WGS sequence"/>
</dbReference>
<dbReference type="GO" id="GO:0043024">
    <property type="term" value="F:ribosomal small subunit binding"/>
    <property type="evidence" value="ECO:0007669"/>
    <property type="project" value="TreeGrafter"/>
</dbReference>
<dbReference type="OrthoDB" id="307788at2"/>
<name>A0A1G5RS81_9FIRM</name>
<dbReference type="STRING" id="1120920.SAMN03080599_00436"/>
<dbReference type="InterPro" id="IPR000238">
    <property type="entry name" value="RbfA"/>
</dbReference>
<dbReference type="RefSeq" id="WP_092589249.1">
    <property type="nucleotide sequence ID" value="NZ_FMWL01000002.1"/>
</dbReference>
<dbReference type="GO" id="GO:0030490">
    <property type="term" value="P:maturation of SSU-rRNA"/>
    <property type="evidence" value="ECO:0007669"/>
    <property type="project" value="UniProtKB-UniRule"/>
</dbReference>
<dbReference type="PANTHER" id="PTHR33515">
    <property type="entry name" value="RIBOSOME-BINDING FACTOR A, CHLOROPLASTIC-RELATED"/>
    <property type="match status" value="1"/>
</dbReference>
<evidence type="ECO:0000256" key="3">
    <source>
        <dbReference type="SAM" id="MobiDB-lite"/>
    </source>
</evidence>
<sequence>MGITRTRRISEEIKKVVSNLLLFELKDPRISRMTSVTSVDTTNDLRYTNIYISVYDPNADLDQTIEGLNKAKGFIRKEIGKAIDLRYTPEPIFIKDESIEKGVYLTNLIKKVNEEDDAHAVHADEADDSAEGLEDQEEDEENEDEE</sequence>
<comment type="function">
    <text evidence="2">One of several proteins that assist in the late maturation steps of the functional core of the 30S ribosomal subunit. Associates with free 30S ribosomal subunits (but not with 30S subunits that are part of 70S ribosomes or polysomes). Required for efficient processing of 16S rRNA. May interact with the 5'-terminal helix region of 16S rRNA.</text>
</comment>
<protein>
    <recommendedName>
        <fullName evidence="2">Ribosome-binding factor A</fullName>
    </recommendedName>
</protein>
<keyword evidence="5" id="KW-1185">Reference proteome</keyword>
<comment type="similarity">
    <text evidence="2">Belongs to the RbfA family.</text>
</comment>
<feature type="compositionally biased region" description="Acidic residues" evidence="3">
    <location>
        <begin position="125"/>
        <end position="146"/>
    </location>
</feature>
<proteinExistence type="inferred from homology"/>
<dbReference type="SUPFAM" id="SSF89919">
    <property type="entry name" value="Ribosome-binding factor A, RbfA"/>
    <property type="match status" value="1"/>
</dbReference>